<dbReference type="EMBL" id="CP132508">
    <property type="protein sequence ID" value="WPD19556.1"/>
    <property type="molecule type" value="Genomic_DNA"/>
</dbReference>
<protein>
    <submittedName>
        <fullName evidence="3">LysM peptidoglycan-binding domain-containing protein</fullName>
    </submittedName>
</protein>
<dbReference type="PANTHER" id="PTHR33734:SF22">
    <property type="entry name" value="MEMBRANE-BOUND LYTIC MUREIN TRANSGLYCOSYLASE D"/>
    <property type="match status" value="1"/>
</dbReference>
<organism evidence="3 4">
    <name type="scientific">Thermaerobacter composti</name>
    <dbReference type="NCBI Taxonomy" id="554949"/>
    <lineage>
        <taxon>Bacteria</taxon>
        <taxon>Bacillati</taxon>
        <taxon>Bacillota</taxon>
        <taxon>Clostridia</taxon>
        <taxon>Eubacteriales</taxon>
        <taxon>Clostridiales Family XVII. Incertae Sedis</taxon>
        <taxon>Thermaerobacter</taxon>
    </lineage>
</organism>
<feature type="domain" description="LysM" evidence="2">
    <location>
        <begin position="133"/>
        <end position="178"/>
    </location>
</feature>
<dbReference type="InterPro" id="IPR036779">
    <property type="entry name" value="LysM_dom_sf"/>
</dbReference>
<feature type="compositionally biased region" description="Basic and acidic residues" evidence="1">
    <location>
        <begin position="16"/>
        <end position="35"/>
    </location>
</feature>
<dbReference type="RefSeq" id="WP_318751063.1">
    <property type="nucleotide sequence ID" value="NZ_CP132508.1"/>
</dbReference>
<feature type="region of interest" description="Disordered" evidence="1">
    <location>
        <begin position="1"/>
        <end position="71"/>
    </location>
</feature>
<feature type="domain" description="LysM" evidence="2">
    <location>
        <begin position="71"/>
        <end position="116"/>
    </location>
</feature>
<dbReference type="SUPFAM" id="SSF54106">
    <property type="entry name" value="LysM domain"/>
    <property type="match status" value="3"/>
</dbReference>
<sequence length="409" mass="41961">MVHDDLPVVDPTPGTRGEEPHGARADESGAIRSDEPGGAAEQAATAEGTGAETAAGHQPQLPPPPPCPNGFIYTAQPGDTLFLIAQRFGVTLQALIQANPQIPDPNTIFPGQRICVPTGVVVPPPPPACPGGFIYRVQPGDTLFFIAQRFGVTLQALIQANPQIPDPNVLVPGQLICVPTIPTAPPPPPPPCPNGVLYMVAPGDTLFLIAQAFGVTLQPLIAANPQIPDPNLIVPGQLICVPTGGPAPQVPTVECCMLLFRTANVPRGPEAGGVTRIFQSAAVGANALIATIDLPAPSTFGGATFVAWLRGVAPDGRTVKVPLVRTNPLLTPRVWAGSLALPAGRQLAPFNDLIVTAEISADVMTPSLNRIVLIGLFAQCQPQFAGGPWVGGKGKAGDLAGAGGSGCCS</sequence>
<proteinExistence type="predicted"/>
<dbReference type="SMART" id="SM00257">
    <property type="entry name" value="LysM"/>
    <property type="match status" value="3"/>
</dbReference>
<dbReference type="PROSITE" id="PS51782">
    <property type="entry name" value="LYSM"/>
    <property type="match status" value="3"/>
</dbReference>
<evidence type="ECO:0000313" key="3">
    <source>
        <dbReference type="EMBL" id="WPD19556.1"/>
    </source>
</evidence>
<dbReference type="InterPro" id="IPR018392">
    <property type="entry name" value="LysM"/>
</dbReference>
<name>A0ABZ0QPY6_9FIRM</name>
<keyword evidence="4" id="KW-1185">Reference proteome</keyword>
<accession>A0ABZ0QPY6</accession>
<gene>
    <name evidence="3" type="ORF">Q5761_02470</name>
</gene>
<evidence type="ECO:0000256" key="1">
    <source>
        <dbReference type="SAM" id="MobiDB-lite"/>
    </source>
</evidence>
<feature type="compositionally biased region" description="Low complexity" evidence="1">
    <location>
        <begin position="37"/>
        <end position="59"/>
    </location>
</feature>
<feature type="domain" description="LysM" evidence="2">
    <location>
        <begin position="196"/>
        <end position="241"/>
    </location>
</feature>
<dbReference type="Gene3D" id="3.10.350.10">
    <property type="entry name" value="LysM domain"/>
    <property type="match status" value="3"/>
</dbReference>
<dbReference type="CDD" id="cd00118">
    <property type="entry name" value="LysM"/>
    <property type="match status" value="3"/>
</dbReference>
<dbReference type="Proteomes" id="UP001304683">
    <property type="component" value="Chromosome"/>
</dbReference>
<dbReference type="Pfam" id="PF01476">
    <property type="entry name" value="LysM"/>
    <property type="match status" value="3"/>
</dbReference>
<evidence type="ECO:0000259" key="2">
    <source>
        <dbReference type="PROSITE" id="PS51782"/>
    </source>
</evidence>
<dbReference type="PANTHER" id="PTHR33734">
    <property type="entry name" value="LYSM DOMAIN-CONTAINING GPI-ANCHORED PROTEIN 2"/>
    <property type="match status" value="1"/>
</dbReference>
<evidence type="ECO:0000313" key="4">
    <source>
        <dbReference type="Proteomes" id="UP001304683"/>
    </source>
</evidence>
<reference evidence="3 4" key="1">
    <citation type="submission" date="2023-08" db="EMBL/GenBank/DDBJ databases">
        <title>Genome sequence of Thermaerobacter compostii strain Ins1, a spore-forming filamentous bacterium isolated from a deep geothermal reservoir.</title>
        <authorList>
            <person name="Bregnard D."/>
            <person name="Gonzalez D."/>
            <person name="Junier P."/>
        </authorList>
    </citation>
    <scope>NUCLEOTIDE SEQUENCE [LARGE SCALE GENOMIC DNA]</scope>
    <source>
        <strain evidence="3 4">Ins1</strain>
    </source>
</reference>